<dbReference type="SUPFAM" id="SSF50978">
    <property type="entry name" value="WD40 repeat-like"/>
    <property type="match status" value="1"/>
</dbReference>
<evidence type="ECO:0000259" key="8">
    <source>
        <dbReference type="SMART" id="SM00702"/>
    </source>
</evidence>
<evidence type="ECO:0000256" key="2">
    <source>
        <dbReference type="ARBA" id="ARBA00022490"/>
    </source>
</evidence>
<evidence type="ECO:0000313" key="10">
    <source>
        <dbReference type="Proteomes" id="UP001497602"/>
    </source>
</evidence>
<comment type="caution">
    <text evidence="9">The sequence shown here is derived from an EMBL/GenBank/DDBJ whole genome shotgun (WGS) entry which is preliminary data.</text>
</comment>
<dbReference type="Gene3D" id="2.130.10.10">
    <property type="entry name" value="YVTN repeat-like/Quinoprotein amine dehydrogenase"/>
    <property type="match status" value="2"/>
</dbReference>
<keyword evidence="4" id="KW-0677">Repeat</keyword>
<dbReference type="InterPro" id="IPR044862">
    <property type="entry name" value="Pro_4_hyd_alph_FE2OG_OXY"/>
</dbReference>
<keyword evidence="5" id="KW-0223">Dioxygenase</keyword>
<keyword evidence="2" id="KW-0963">Cytoplasm</keyword>
<name>A0ABP1FA31_9FLAO</name>
<evidence type="ECO:0000256" key="4">
    <source>
        <dbReference type="ARBA" id="ARBA00022737"/>
    </source>
</evidence>
<dbReference type="Proteomes" id="UP001497602">
    <property type="component" value="Unassembled WGS sequence"/>
</dbReference>
<dbReference type="InterPro" id="IPR006620">
    <property type="entry name" value="Pro_4_hyd_alph"/>
</dbReference>
<dbReference type="SMART" id="SM00320">
    <property type="entry name" value="WD40"/>
    <property type="match status" value="6"/>
</dbReference>
<dbReference type="PANTHER" id="PTHR19849:SF0">
    <property type="entry name" value="PHOSPHOLIPASE A-2-ACTIVATING PROTEIN"/>
    <property type="match status" value="1"/>
</dbReference>
<evidence type="ECO:0000256" key="5">
    <source>
        <dbReference type="ARBA" id="ARBA00022964"/>
    </source>
</evidence>
<reference evidence="9 10" key="1">
    <citation type="submission" date="2024-05" db="EMBL/GenBank/DDBJ databases">
        <authorList>
            <person name="Duchaud E."/>
        </authorList>
    </citation>
    <scope>NUCLEOTIDE SEQUENCE [LARGE SCALE GENOMIC DNA]</scope>
    <source>
        <strain evidence="9">Ena-SAMPLE-TAB-13-05-2024-13:56:06:370-140305</strain>
    </source>
</reference>
<dbReference type="SMART" id="SM00702">
    <property type="entry name" value="P4Hc"/>
    <property type="match status" value="1"/>
</dbReference>
<evidence type="ECO:0000256" key="1">
    <source>
        <dbReference type="ARBA" id="ARBA00001961"/>
    </source>
</evidence>
<feature type="domain" description="Prolyl 4-hydroxylase alpha subunit" evidence="8">
    <location>
        <begin position="13"/>
        <end position="195"/>
    </location>
</feature>
<keyword evidence="3 7" id="KW-0853">WD repeat</keyword>
<evidence type="ECO:0000256" key="7">
    <source>
        <dbReference type="PROSITE-ProRule" id="PRU00221"/>
    </source>
</evidence>
<organism evidence="9 10">
    <name type="scientific">Tenacibaculum vairaonense</name>
    <dbReference type="NCBI Taxonomy" id="3137860"/>
    <lineage>
        <taxon>Bacteria</taxon>
        <taxon>Pseudomonadati</taxon>
        <taxon>Bacteroidota</taxon>
        <taxon>Flavobacteriia</taxon>
        <taxon>Flavobacteriales</taxon>
        <taxon>Flavobacteriaceae</taxon>
        <taxon>Tenacibaculum</taxon>
    </lineage>
</organism>
<evidence type="ECO:0000256" key="6">
    <source>
        <dbReference type="ARBA" id="ARBA00023002"/>
    </source>
</evidence>
<accession>A0ABP1FA31</accession>
<proteinExistence type="predicted"/>
<dbReference type="InterPro" id="IPR001680">
    <property type="entry name" value="WD40_rpt"/>
</dbReference>
<dbReference type="PROSITE" id="PS50082">
    <property type="entry name" value="WD_REPEATS_2"/>
    <property type="match status" value="2"/>
</dbReference>
<evidence type="ECO:0000256" key="3">
    <source>
        <dbReference type="ARBA" id="ARBA00022574"/>
    </source>
</evidence>
<dbReference type="InterPro" id="IPR015943">
    <property type="entry name" value="WD40/YVTN_repeat-like_dom_sf"/>
</dbReference>
<dbReference type="PANTHER" id="PTHR19849">
    <property type="entry name" value="PHOSPHOLIPASE A-2-ACTIVATING PROTEIN"/>
    <property type="match status" value="1"/>
</dbReference>
<dbReference type="Pfam" id="PF00400">
    <property type="entry name" value="WD40"/>
    <property type="match status" value="3"/>
</dbReference>
<keyword evidence="6" id="KW-0560">Oxidoreductase</keyword>
<dbReference type="InterPro" id="IPR036322">
    <property type="entry name" value="WD40_repeat_dom_sf"/>
</dbReference>
<evidence type="ECO:0000313" key="9">
    <source>
        <dbReference type="EMBL" id="CAL2105405.1"/>
    </source>
</evidence>
<gene>
    <name evidence="9" type="ORF">T190115A13A_150036</name>
</gene>
<sequence length="489" mass="56570">MKKVINLLPNSERYCFLIESAFDKEFCEGIIYNTEQTFNKSNTHYPVSYRNNERQLLDDSNLSNDLFESIKNYIPKTIMIDGISSKEKGTWNLEELNSRIRICRYLPNQYFNKHLDGVHYVSNEKQSKLTFMIYLNASDSFKGDRTLFFKSKEDDEVLVSYVPKQGDLIVFDHNLWHSGEVVTEGIKYVLRSDILYKNIESNSNVDNIDFTEGHLGYIWQIIKFNNLLITSGRDKKVKVWNKKGKKITEFVGHENSITCLLTLNKTIVVSASRDTSIKIWKVDNREKFEHIKTIDTHKGTVLSLCAINETTFFSAGADGYVYRVTSEGVVLGKFIAHKSWIWQVSIVENKYLASIGEDGIFNLWQITNYKNVNSFQVEVPINSITYVDGTFYLGLFNGEIKVLSFQKKSKEFKEVSTKKCHEGIIRKIKVKGDYIYSASEDNTLKIWNRNNFSLIKTIKHKNFVQDFVVYTNSVITVSYDGQIKKSNSN</sequence>
<feature type="repeat" description="WD" evidence="7">
    <location>
        <begin position="250"/>
        <end position="290"/>
    </location>
</feature>
<dbReference type="InterPro" id="IPR020472">
    <property type="entry name" value="WD40_PAC1"/>
</dbReference>
<comment type="cofactor">
    <cofactor evidence="1">
        <name>L-ascorbate</name>
        <dbReference type="ChEBI" id="CHEBI:38290"/>
    </cofactor>
</comment>
<protein>
    <submittedName>
        <fullName evidence="9">WD_REPEATS_REGION domain-containing protein</fullName>
    </submittedName>
</protein>
<dbReference type="RefSeq" id="WP_348737255.1">
    <property type="nucleotide sequence ID" value="NZ_CAXJRC010000006.1"/>
</dbReference>
<keyword evidence="10" id="KW-1185">Reference proteome</keyword>
<dbReference type="PRINTS" id="PR00320">
    <property type="entry name" value="GPROTEINBRPT"/>
</dbReference>
<dbReference type="Gene3D" id="2.60.120.620">
    <property type="entry name" value="q2cbj1_9rhob like domain"/>
    <property type="match status" value="1"/>
</dbReference>
<dbReference type="Pfam" id="PF13640">
    <property type="entry name" value="2OG-FeII_Oxy_3"/>
    <property type="match status" value="1"/>
</dbReference>
<dbReference type="EMBL" id="CAXJRC010000006">
    <property type="protein sequence ID" value="CAL2105405.1"/>
    <property type="molecule type" value="Genomic_DNA"/>
</dbReference>
<feature type="repeat" description="WD" evidence="7">
    <location>
        <begin position="418"/>
        <end position="457"/>
    </location>
</feature>